<dbReference type="Pfam" id="PF01850">
    <property type="entry name" value="PIN"/>
    <property type="match status" value="1"/>
</dbReference>
<dbReference type="AlphaFoldDB" id="A0A2H0RAB0"/>
<dbReference type="InterPro" id="IPR029060">
    <property type="entry name" value="PIN-like_dom_sf"/>
</dbReference>
<feature type="domain" description="PIN" evidence="2">
    <location>
        <begin position="9"/>
        <end position="129"/>
    </location>
</feature>
<evidence type="ECO:0000313" key="3">
    <source>
        <dbReference type="EMBL" id="PIR43471.1"/>
    </source>
</evidence>
<name>A0A2H0RAB0_UNCKA</name>
<dbReference type="Gene3D" id="3.40.50.1010">
    <property type="entry name" value="5'-nuclease"/>
    <property type="match status" value="1"/>
</dbReference>
<reference evidence="3 4" key="1">
    <citation type="submission" date="2017-09" db="EMBL/GenBank/DDBJ databases">
        <title>Depth-based differentiation of microbial function through sediment-hosted aquifers and enrichment of novel symbionts in the deep terrestrial subsurface.</title>
        <authorList>
            <person name="Probst A.J."/>
            <person name="Ladd B."/>
            <person name="Jarett J.K."/>
            <person name="Geller-Mcgrath D.E."/>
            <person name="Sieber C.M."/>
            <person name="Emerson J.B."/>
            <person name="Anantharaman K."/>
            <person name="Thomas B.C."/>
            <person name="Malmstrom R."/>
            <person name="Stieglmeier M."/>
            <person name="Klingl A."/>
            <person name="Woyke T."/>
            <person name="Ryan C.M."/>
            <person name="Banfield J.F."/>
        </authorList>
    </citation>
    <scope>NUCLEOTIDE SEQUENCE [LARGE SCALE GENOMIC DNA]</scope>
    <source>
        <strain evidence="3">CG10_big_fil_rev_8_21_14_0_10_32_10</strain>
    </source>
</reference>
<dbReference type="EMBL" id="PCXU01000023">
    <property type="protein sequence ID" value="PIR43471.1"/>
    <property type="molecule type" value="Genomic_DNA"/>
</dbReference>
<gene>
    <name evidence="3" type="ORF">COV24_02610</name>
</gene>
<evidence type="ECO:0000256" key="1">
    <source>
        <dbReference type="ARBA" id="ARBA00022842"/>
    </source>
</evidence>
<dbReference type="PANTHER" id="PTHR35901:SF1">
    <property type="entry name" value="EXONUCLEASE VAPC9"/>
    <property type="match status" value="1"/>
</dbReference>
<dbReference type="Proteomes" id="UP000230214">
    <property type="component" value="Unassembled WGS sequence"/>
</dbReference>
<protein>
    <recommendedName>
        <fullName evidence="2">PIN domain-containing protein</fullName>
    </recommendedName>
</protein>
<dbReference type="InterPro" id="IPR051619">
    <property type="entry name" value="TypeII_TA_RNase_PINc/VapC"/>
</dbReference>
<accession>A0A2H0RAB0</accession>
<evidence type="ECO:0000313" key="4">
    <source>
        <dbReference type="Proteomes" id="UP000230214"/>
    </source>
</evidence>
<proteinExistence type="predicted"/>
<comment type="caution">
    <text evidence="3">The sequence shown here is derived from an EMBL/GenBank/DDBJ whole genome shotgun (WGS) entry which is preliminary data.</text>
</comment>
<dbReference type="PANTHER" id="PTHR35901">
    <property type="entry name" value="RIBONUCLEASE VAPC3"/>
    <property type="match status" value="1"/>
</dbReference>
<evidence type="ECO:0000259" key="2">
    <source>
        <dbReference type="Pfam" id="PF01850"/>
    </source>
</evidence>
<dbReference type="InterPro" id="IPR002716">
    <property type="entry name" value="PIN_dom"/>
</dbReference>
<sequence length="131" mass="15580">MAENTKKTYVIDASYVLNFLMPDEQSVISDAIFEQYKNRQIDLISVSLLPFEVYNSLNAAIIRKRLKNEEAIKLLKFFDKLKIQYTEINFPKAFKTCIKYNLSYYDASYLYLSKHFHYPLLSLDKHLLKYN</sequence>
<organism evidence="3 4">
    <name type="scientific">candidate division WWE3 bacterium CG10_big_fil_rev_8_21_14_0_10_32_10</name>
    <dbReference type="NCBI Taxonomy" id="1975090"/>
    <lineage>
        <taxon>Bacteria</taxon>
        <taxon>Katanobacteria</taxon>
    </lineage>
</organism>
<dbReference type="InterPro" id="IPR044153">
    <property type="entry name" value="PIN_Pae0151-like"/>
</dbReference>
<dbReference type="SUPFAM" id="SSF88723">
    <property type="entry name" value="PIN domain-like"/>
    <property type="match status" value="1"/>
</dbReference>
<keyword evidence="1" id="KW-0460">Magnesium</keyword>
<dbReference type="CDD" id="cd09873">
    <property type="entry name" value="PIN_Pae0151-like"/>
    <property type="match status" value="1"/>
</dbReference>